<reference evidence="1 2" key="1">
    <citation type="submission" date="2014-04" db="EMBL/GenBank/DDBJ databases">
        <authorList>
            <consortium name="DOE Joint Genome Institute"/>
            <person name="Kuo A."/>
            <person name="Kohler A."/>
            <person name="Jargeat P."/>
            <person name="Nagy L.G."/>
            <person name="Floudas D."/>
            <person name="Copeland A."/>
            <person name="Barry K.W."/>
            <person name="Cichocki N."/>
            <person name="Veneault-Fourrey C."/>
            <person name="LaButti K."/>
            <person name="Lindquist E.A."/>
            <person name="Lipzen A."/>
            <person name="Lundell T."/>
            <person name="Morin E."/>
            <person name="Murat C."/>
            <person name="Sun H."/>
            <person name="Tunlid A."/>
            <person name="Henrissat B."/>
            <person name="Grigoriev I.V."/>
            <person name="Hibbett D.S."/>
            <person name="Martin F."/>
            <person name="Nordberg H.P."/>
            <person name="Cantor M.N."/>
            <person name="Hua S.X."/>
        </authorList>
    </citation>
    <scope>NUCLEOTIDE SEQUENCE [LARGE SCALE GENOMIC DNA]</scope>
    <source>
        <strain evidence="1 2">Ve08.2h10</strain>
    </source>
</reference>
<protein>
    <submittedName>
        <fullName evidence="1">Uncharacterized protein</fullName>
    </submittedName>
</protein>
<organism evidence="1 2">
    <name type="scientific">Paxillus rubicundulus Ve08.2h10</name>
    <dbReference type="NCBI Taxonomy" id="930991"/>
    <lineage>
        <taxon>Eukaryota</taxon>
        <taxon>Fungi</taxon>
        <taxon>Dikarya</taxon>
        <taxon>Basidiomycota</taxon>
        <taxon>Agaricomycotina</taxon>
        <taxon>Agaricomycetes</taxon>
        <taxon>Agaricomycetidae</taxon>
        <taxon>Boletales</taxon>
        <taxon>Paxilineae</taxon>
        <taxon>Paxillaceae</taxon>
        <taxon>Paxillus</taxon>
    </lineage>
</organism>
<dbReference type="OrthoDB" id="2790258at2759"/>
<dbReference type="InParanoid" id="A0A0D0E253"/>
<evidence type="ECO:0000313" key="1">
    <source>
        <dbReference type="EMBL" id="KIK98011.1"/>
    </source>
</evidence>
<accession>A0A0D0E253</accession>
<keyword evidence="2" id="KW-1185">Reference proteome</keyword>
<sequence>KLLHHVKIHWDSTYYMINHLCALQQVVSYFLDAPCNADIADHKMLPLGWEVPFHAQWTMCRESIPLIGGAFPSYETFLTQWTSLSLACDHPQLVSFISSGLELANHYHDHLGHIKAYLFAMCKSSYYYNTIYLTSILQKLLTCVFNYCGWSSIGK</sequence>
<evidence type="ECO:0000313" key="2">
    <source>
        <dbReference type="Proteomes" id="UP000054538"/>
    </source>
</evidence>
<name>A0A0D0E253_9AGAM</name>
<dbReference type="AlphaFoldDB" id="A0A0D0E253"/>
<dbReference type="HOGENOM" id="CLU_143229_0_0_1"/>
<dbReference type="EMBL" id="KN824910">
    <property type="protein sequence ID" value="KIK98011.1"/>
    <property type="molecule type" value="Genomic_DNA"/>
</dbReference>
<feature type="non-terminal residue" evidence="1">
    <location>
        <position position="1"/>
    </location>
</feature>
<proteinExistence type="predicted"/>
<gene>
    <name evidence="1" type="ORF">PAXRUDRAFT_135057</name>
</gene>
<dbReference type="Proteomes" id="UP000054538">
    <property type="component" value="Unassembled WGS sequence"/>
</dbReference>
<reference evidence="2" key="2">
    <citation type="submission" date="2015-01" db="EMBL/GenBank/DDBJ databases">
        <title>Evolutionary Origins and Diversification of the Mycorrhizal Mutualists.</title>
        <authorList>
            <consortium name="DOE Joint Genome Institute"/>
            <consortium name="Mycorrhizal Genomics Consortium"/>
            <person name="Kohler A."/>
            <person name="Kuo A."/>
            <person name="Nagy L.G."/>
            <person name="Floudas D."/>
            <person name="Copeland A."/>
            <person name="Barry K.W."/>
            <person name="Cichocki N."/>
            <person name="Veneault-Fourrey C."/>
            <person name="LaButti K."/>
            <person name="Lindquist E.A."/>
            <person name="Lipzen A."/>
            <person name="Lundell T."/>
            <person name="Morin E."/>
            <person name="Murat C."/>
            <person name="Riley R."/>
            <person name="Ohm R."/>
            <person name="Sun H."/>
            <person name="Tunlid A."/>
            <person name="Henrissat B."/>
            <person name="Grigoriev I.V."/>
            <person name="Hibbett D.S."/>
            <person name="Martin F."/>
        </authorList>
    </citation>
    <scope>NUCLEOTIDE SEQUENCE [LARGE SCALE GENOMIC DNA]</scope>
    <source>
        <strain evidence="2">Ve08.2h10</strain>
    </source>
</reference>